<sequence length="148" mass="15987">MSSNKLLPPLPGVVPERESLIVRHWAEHLEGLGLSDRATGSMSGTASHVTAWLVASGLDLGTFDIRLVDRFMRPERPRCDRQHPQGLAVAGAPVAPHQGNAPSPDSAEKLGTISEWRSPGLEEGRFACMKDELTAIPSNVWARTLMGT</sequence>
<dbReference type="AlphaFoldDB" id="A0A6B0Y2U1"/>
<dbReference type="EMBL" id="VXRY01000397">
    <property type="protein sequence ID" value="MXY34387.1"/>
    <property type="molecule type" value="Genomic_DNA"/>
</dbReference>
<name>A0A6B0Y2U1_9RHOB</name>
<evidence type="ECO:0000256" key="1">
    <source>
        <dbReference type="SAM" id="MobiDB-lite"/>
    </source>
</evidence>
<protein>
    <submittedName>
        <fullName evidence="2">Uncharacterized protein</fullName>
    </submittedName>
</protein>
<accession>A0A6B0Y2U1</accession>
<feature type="region of interest" description="Disordered" evidence="1">
    <location>
        <begin position="76"/>
        <end position="110"/>
    </location>
</feature>
<comment type="caution">
    <text evidence="2">The sequence shown here is derived from an EMBL/GenBank/DDBJ whole genome shotgun (WGS) entry which is preliminary data.</text>
</comment>
<proteinExistence type="predicted"/>
<organism evidence="2">
    <name type="scientific">Boseongicola sp. SB0664_bin_43</name>
    <dbReference type="NCBI Taxonomy" id="2604844"/>
    <lineage>
        <taxon>Bacteria</taxon>
        <taxon>Pseudomonadati</taxon>
        <taxon>Pseudomonadota</taxon>
        <taxon>Alphaproteobacteria</taxon>
        <taxon>Rhodobacterales</taxon>
        <taxon>Paracoccaceae</taxon>
        <taxon>Boseongicola</taxon>
    </lineage>
</organism>
<evidence type="ECO:0000313" key="2">
    <source>
        <dbReference type="EMBL" id="MXY34387.1"/>
    </source>
</evidence>
<gene>
    <name evidence="2" type="ORF">F4Y60_09945</name>
</gene>
<reference evidence="2" key="1">
    <citation type="submission" date="2019-09" db="EMBL/GenBank/DDBJ databases">
        <title>Characterisation of the sponge microbiome using genome-centric metagenomics.</title>
        <authorList>
            <person name="Engelberts J.P."/>
            <person name="Robbins S.J."/>
            <person name="De Goeij J.M."/>
            <person name="Aranda M."/>
            <person name="Bell S.C."/>
            <person name="Webster N.S."/>
        </authorList>
    </citation>
    <scope>NUCLEOTIDE SEQUENCE</scope>
    <source>
        <strain evidence="2">SB0664_bin_43</strain>
    </source>
</reference>